<keyword evidence="2" id="KW-1185">Reference proteome</keyword>
<gene>
    <name evidence="1" type="ORF">SPIL2461_LOCUS9032</name>
</gene>
<dbReference type="Proteomes" id="UP000649617">
    <property type="component" value="Unassembled WGS sequence"/>
</dbReference>
<feature type="non-terminal residue" evidence="1">
    <location>
        <position position="1"/>
    </location>
</feature>
<evidence type="ECO:0000313" key="2">
    <source>
        <dbReference type="Proteomes" id="UP000649617"/>
    </source>
</evidence>
<evidence type="ECO:0000313" key="1">
    <source>
        <dbReference type="EMBL" id="CAE7372593.1"/>
    </source>
</evidence>
<protein>
    <submittedName>
        <fullName evidence="1">Uncharacterized protein</fullName>
    </submittedName>
</protein>
<dbReference type="EMBL" id="CAJNIZ010015402">
    <property type="protein sequence ID" value="CAE7372593.1"/>
    <property type="molecule type" value="Genomic_DNA"/>
</dbReference>
<dbReference type="AlphaFoldDB" id="A0A812QH63"/>
<reference evidence="1" key="1">
    <citation type="submission" date="2021-02" db="EMBL/GenBank/DDBJ databases">
        <authorList>
            <person name="Dougan E. K."/>
            <person name="Rhodes N."/>
            <person name="Thang M."/>
            <person name="Chan C."/>
        </authorList>
    </citation>
    <scope>NUCLEOTIDE SEQUENCE</scope>
</reference>
<organism evidence="1 2">
    <name type="scientific">Symbiodinium pilosum</name>
    <name type="common">Dinoflagellate</name>
    <dbReference type="NCBI Taxonomy" id="2952"/>
    <lineage>
        <taxon>Eukaryota</taxon>
        <taxon>Sar</taxon>
        <taxon>Alveolata</taxon>
        <taxon>Dinophyceae</taxon>
        <taxon>Suessiales</taxon>
        <taxon>Symbiodiniaceae</taxon>
        <taxon>Symbiodinium</taxon>
    </lineage>
</organism>
<proteinExistence type="predicted"/>
<name>A0A812QH63_SYMPI</name>
<accession>A0A812QH63</accession>
<sequence length="86" mass="9854">MPVIFTRSQPNTRITYHDRNHFDGRNHRIQQDGITDADFEVLAQTSEELKSKGFDAFSWEDRAECAPPVDGRRTSIVAADLCWPDC</sequence>
<comment type="caution">
    <text evidence="1">The sequence shown here is derived from an EMBL/GenBank/DDBJ whole genome shotgun (WGS) entry which is preliminary data.</text>
</comment>